<dbReference type="Proteomes" id="UP000199114">
    <property type="component" value="Unassembled WGS sequence"/>
</dbReference>
<feature type="compositionally biased region" description="Basic and acidic residues" evidence="1">
    <location>
        <begin position="9"/>
        <end position="24"/>
    </location>
</feature>
<dbReference type="InterPro" id="IPR052893">
    <property type="entry name" value="TCS_response_regulator"/>
</dbReference>
<accession>A0A1H9MQC3</accession>
<keyword evidence="3" id="KW-1185">Reference proteome</keyword>
<organism evidence="2 3">
    <name type="scientific">Natrinema salaciae</name>
    <dbReference type="NCBI Taxonomy" id="1186196"/>
    <lineage>
        <taxon>Archaea</taxon>
        <taxon>Methanobacteriati</taxon>
        <taxon>Methanobacteriota</taxon>
        <taxon>Stenosarchaea group</taxon>
        <taxon>Halobacteria</taxon>
        <taxon>Halobacteriales</taxon>
        <taxon>Natrialbaceae</taxon>
        <taxon>Natrinema</taxon>
    </lineage>
</organism>
<name>A0A1H9MQC3_9EURY</name>
<dbReference type="PANTHER" id="PTHR44520:SF2">
    <property type="entry name" value="RESPONSE REGULATOR RCP1"/>
    <property type="match status" value="1"/>
</dbReference>
<dbReference type="STRING" id="1186196.SAMN04489841_3456"/>
<proteinExistence type="predicted"/>
<evidence type="ECO:0000313" key="3">
    <source>
        <dbReference type="Proteomes" id="UP000199114"/>
    </source>
</evidence>
<sequence length="106" mass="12251">MIPAISPPDRPRQRRESTTDRREPAEILLVEDTLGDVRRTREAFEDERISDDLRAVTDGQAALDFRYVEDANAYLTRPVSPDAFTDRIRTLEEFWLAVVRLSSTNE</sequence>
<dbReference type="AlphaFoldDB" id="A0A1H9MQC3"/>
<evidence type="ECO:0000313" key="2">
    <source>
        <dbReference type="EMBL" id="SER25910.1"/>
    </source>
</evidence>
<evidence type="ECO:0008006" key="4">
    <source>
        <dbReference type="Google" id="ProtNLM"/>
    </source>
</evidence>
<protein>
    <recommendedName>
        <fullName evidence="4">Response regulatory domain-containing protein</fullName>
    </recommendedName>
</protein>
<dbReference type="EMBL" id="FOFD01000004">
    <property type="protein sequence ID" value="SER25910.1"/>
    <property type="molecule type" value="Genomic_DNA"/>
</dbReference>
<dbReference type="PANTHER" id="PTHR44520">
    <property type="entry name" value="RESPONSE REGULATOR RCP1-RELATED"/>
    <property type="match status" value="1"/>
</dbReference>
<feature type="region of interest" description="Disordered" evidence="1">
    <location>
        <begin position="1"/>
        <end position="24"/>
    </location>
</feature>
<reference evidence="3" key="1">
    <citation type="submission" date="2016-10" db="EMBL/GenBank/DDBJ databases">
        <authorList>
            <person name="Varghese N."/>
            <person name="Submissions S."/>
        </authorList>
    </citation>
    <scope>NUCLEOTIDE SEQUENCE [LARGE SCALE GENOMIC DNA]</scope>
    <source>
        <strain evidence="3">DSM 25055</strain>
    </source>
</reference>
<gene>
    <name evidence="2" type="ORF">SAMN04489841_3456</name>
</gene>
<evidence type="ECO:0000256" key="1">
    <source>
        <dbReference type="SAM" id="MobiDB-lite"/>
    </source>
</evidence>